<proteinExistence type="predicted"/>
<comment type="caution">
    <text evidence="1">The sequence shown here is derived from an EMBL/GenBank/DDBJ whole genome shotgun (WGS) entry which is preliminary data.</text>
</comment>
<name>X1NIM9_9ZZZZ</name>
<sequence length="80" mass="9233">MLLKTRSDIEIYREKTKRREKNMAAGITEKTIIPKELAEMIEKEVWRLYQKGIVVDRAITIGTSNAVNKWRRKNAAKSGG</sequence>
<organism evidence="1">
    <name type="scientific">marine sediment metagenome</name>
    <dbReference type="NCBI Taxonomy" id="412755"/>
    <lineage>
        <taxon>unclassified sequences</taxon>
        <taxon>metagenomes</taxon>
        <taxon>ecological metagenomes</taxon>
    </lineage>
</organism>
<dbReference type="AlphaFoldDB" id="X1NIM9"/>
<gene>
    <name evidence="1" type="ORF">S06H3_36344</name>
</gene>
<reference evidence="1" key="1">
    <citation type="journal article" date="2014" name="Front. Microbiol.">
        <title>High frequency of phylogenetically diverse reductive dehalogenase-homologous genes in deep subseafloor sedimentary metagenomes.</title>
        <authorList>
            <person name="Kawai M."/>
            <person name="Futagami T."/>
            <person name="Toyoda A."/>
            <person name="Takaki Y."/>
            <person name="Nishi S."/>
            <person name="Hori S."/>
            <person name="Arai W."/>
            <person name="Tsubouchi T."/>
            <person name="Morono Y."/>
            <person name="Uchiyama I."/>
            <person name="Ito T."/>
            <person name="Fujiyama A."/>
            <person name="Inagaki F."/>
            <person name="Takami H."/>
        </authorList>
    </citation>
    <scope>NUCLEOTIDE SEQUENCE</scope>
    <source>
        <strain evidence="1">Expedition CK06-06</strain>
    </source>
</reference>
<protein>
    <submittedName>
        <fullName evidence="1">Uncharacterized protein</fullName>
    </submittedName>
</protein>
<evidence type="ECO:0000313" key="1">
    <source>
        <dbReference type="EMBL" id="GAI30061.1"/>
    </source>
</evidence>
<accession>X1NIM9</accession>
<dbReference type="EMBL" id="BARV01022005">
    <property type="protein sequence ID" value="GAI30061.1"/>
    <property type="molecule type" value="Genomic_DNA"/>
</dbReference>